<feature type="coiled-coil region" evidence="1">
    <location>
        <begin position="211"/>
        <end position="273"/>
    </location>
</feature>
<dbReference type="KEGG" id="mrub:DEO27_015590"/>
<sequence length="433" mass="49570">MTFLKVSQNGQHHHHSDDIQDIITAQPAWILRWGLTLFFAILIMILCLSALIRYPDIIRTSLKVDSPNSPEPVVSKVSGKLVKLLVKDNEMVSVGQPLAYMESTADHKEVMTLLQNLKDIQKKLQLGLLLGNSFFFDADRAHFGELQQSYQVFFRDYLSYKSSIEEGFYVKKKMYLGKDLLDIEKQQKQLNSEKVIRQRDFKLAEDEYSIHQKLASEKVETSAELRQQESKYLAKKSPLVQMESALVAANTDYLAKQKEILELENQIAEEKAKFFQSLNSLISQTEDWKSKYVLMALQKGKLTYAGIIQENQVLTPGQEVFYINPGNENFFGVMPIPQYNLGKVKVGQQVLIKLKSYPFEEYGVVKGKIEYIADVPFKDSIFISKVDFNIRMSSVKRPVHLKQGMKADAEIITQDATILQRLVRNISKIINGN</sequence>
<organism evidence="4 5">
    <name type="scientific">Mucilaginibacter rubeus</name>
    <dbReference type="NCBI Taxonomy" id="2027860"/>
    <lineage>
        <taxon>Bacteria</taxon>
        <taxon>Pseudomonadati</taxon>
        <taxon>Bacteroidota</taxon>
        <taxon>Sphingobacteriia</taxon>
        <taxon>Sphingobacteriales</taxon>
        <taxon>Sphingobacteriaceae</taxon>
        <taxon>Mucilaginibacter</taxon>
    </lineage>
</organism>
<dbReference type="OrthoDB" id="7057889at2"/>
<dbReference type="InterPro" id="IPR050739">
    <property type="entry name" value="MFP"/>
</dbReference>
<evidence type="ECO:0000256" key="2">
    <source>
        <dbReference type="SAM" id="Phobius"/>
    </source>
</evidence>
<evidence type="ECO:0000256" key="1">
    <source>
        <dbReference type="SAM" id="Coils"/>
    </source>
</evidence>
<dbReference type="InterPro" id="IPR058982">
    <property type="entry name" value="Beta-barrel_AprE"/>
</dbReference>
<dbReference type="Gene3D" id="2.40.30.170">
    <property type="match status" value="1"/>
</dbReference>
<dbReference type="RefSeq" id="WP_112573925.1">
    <property type="nucleotide sequence ID" value="NZ_CP043450.1"/>
</dbReference>
<evidence type="ECO:0000313" key="4">
    <source>
        <dbReference type="EMBL" id="QEM11388.1"/>
    </source>
</evidence>
<reference evidence="4" key="1">
    <citation type="submission" date="2019-08" db="EMBL/GenBank/DDBJ databases">
        <title>Comparative genome analysis confer to the adaptation heavy metal polluted environment.</title>
        <authorList>
            <person name="Li Y."/>
        </authorList>
    </citation>
    <scope>NUCLEOTIDE SEQUENCE [LARGE SCALE GENOMIC DNA]</scope>
    <source>
        <strain evidence="4">P1</strain>
    </source>
</reference>
<feature type="transmembrane region" description="Helical" evidence="2">
    <location>
        <begin position="30"/>
        <end position="52"/>
    </location>
</feature>
<dbReference type="Proteomes" id="UP000251402">
    <property type="component" value="Chromosome"/>
</dbReference>
<evidence type="ECO:0000313" key="5">
    <source>
        <dbReference type="Proteomes" id="UP000251402"/>
    </source>
</evidence>
<evidence type="ECO:0000259" key="3">
    <source>
        <dbReference type="Pfam" id="PF26002"/>
    </source>
</evidence>
<keyword evidence="2" id="KW-0812">Transmembrane</keyword>
<dbReference type="PANTHER" id="PTHR30386">
    <property type="entry name" value="MEMBRANE FUSION SUBUNIT OF EMRAB-TOLC MULTIDRUG EFFLUX PUMP"/>
    <property type="match status" value="1"/>
</dbReference>
<accession>A0A5C1I233</accession>
<proteinExistence type="predicted"/>
<keyword evidence="2" id="KW-0472">Membrane</keyword>
<dbReference type="EMBL" id="CP043450">
    <property type="protein sequence ID" value="QEM11388.1"/>
    <property type="molecule type" value="Genomic_DNA"/>
</dbReference>
<protein>
    <submittedName>
        <fullName evidence="4">HlyD family efflux transporter periplasmic adaptor subunit</fullName>
    </submittedName>
</protein>
<keyword evidence="5" id="KW-1185">Reference proteome</keyword>
<dbReference type="PRINTS" id="PR01490">
    <property type="entry name" value="RTXTOXIND"/>
</dbReference>
<dbReference type="AlphaFoldDB" id="A0A5C1I233"/>
<dbReference type="Pfam" id="PF26002">
    <property type="entry name" value="Beta-barrel_AprE"/>
    <property type="match status" value="1"/>
</dbReference>
<feature type="domain" description="AprE-like beta-barrel" evidence="3">
    <location>
        <begin position="336"/>
        <end position="414"/>
    </location>
</feature>
<name>A0A5C1I233_9SPHI</name>
<keyword evidence="1" id="KW-0175">Coiled coil</keyword>
<gene>
    <name evidence="4" type="ORF">DEO27_015590</name>
</gene>
<dbReference type="PANTHER" id="PTHR30386:SF28">
    <property type="entry name" value="EXPORTED PROTEIN"/>
    <property type="match status" value="1"/>
</dbReference>
<keyword evidence="2" id="KW-1133">Transmembrane helix</keyword>